<feature type="domain" description="Histidine kinase" evidence="10">
    <location>
        <begin position="391"/>
        <end position="596"/>
    </location>
</feature>
<dbReference type="PROSITE" id="PS50109">
    <property type="entry name" value="HIS_KIN"/>
    <property type="match status" value="1"/>
</dbReference>
<dbReference type="Proteomes" id="UP000184139">
    <property type="component" value="Unassembled WGS sequence"/>
</dbReference>
<evidence type="ECO:0000256" key="2">
    <source>
        <dbReference type="ARBA" id="ARBA00012438"/>
    </source>
</evidence>
<dbReference type="EC" id="2.7.13.3" evidence="2"/>
<dbReference type="InterPro" id="IPR003661">
    <property type="entry name" value="HisK_dim/P_dom"/>
</dbReference>
<evidence type="ECO:0000256" key="5">
    <source>
        <dbReference type="ARBA" id="ARBA00022741"/>
    </source>
</evidence>
<dbReference type="InterPro" id="IPR000014">
    <property type="entry name" value="PAS"/>
</dbReference>
<evidence type="ECO:0000256" key="7">
    <source>
        <dbReference type="ARBA" id="ARBA00022840"/>
    </source>
</evidence>
<keyword evidence="9" id="KW-1133">Transmembrane helix</keyword>
<dbReference type="PROSITE" id="PS51257">
    <property type="entry name" value="PROKAR_LIPOPROTEIN"/>
    <property type="match status" value="1"/>
</dbReference>
<keyword evidence="3" id="KW-0597">Phosphoprotein</keyword>
<organism evidence="12 13">
    <name type="scientific">Desulfofustis glycolicus DSM 9705</name>
    <dbReference type="NCBI Taxonomy" id="1121409"/>
    <lineage>
        <taxon>Bacteria</taxon>
        <taxon>Pseudomonadati</taxon>
        <taxon>Thermodesulfobacteriota</taxon>
        <taxon>Desulfobulbia</taxon>
        <taxon>Desulfobulbales</taxon>
        <taxon>Desulfocapsaceae</taxon>
        <taxon>Desulfofustis</taxon>
    </lineage>
</organism>
<keyword evidence="4" id="KW-0808">Transferase</keyword>
<dbReference type="PANTHER" id="PTHR43065">
    <property type="entry name" value="SENSOR HISTIDINE KINASE"/>
    <property type="match status" value="1"/>
</dbReference>
<dbReference type="InterPro" id="IPR003594">
    <property type="entry name" value="HATPase_dom"/>
</dbReference>
<dbReference type="InterPro" id="IPR036890">
    <property type="entry name" value="HATPase_C_sf"/>
</dbReference>
<feature type="transmembrane region" description="Helical" evidence="9">
    <location>
        <begin position="223"/>
        <end position="244"/>
    </location>
</feature>
<dbReference type="CDD" id="cd00082">
    <property type="entry name" value="HisKA"/>
    <property type="match status" value="1"/>
</dbReference>
<evidence type="ECO:0000256" key="6">
    <source>
        <dbReference type="ARBA" id="ARBA00022777"/>
    </source>
</evidence>
<dbReference type="Pfam" id="PF00989">
    <property type="entry name" value="PAS"/>
    <property type="match status" value="1"/>
</dbReference>
<dbReference type="InterPro" id="IPR005467">
    <property type="entry name" value="His_kinase_dom"/>
</dbReference>
<name>A0A1M5WWB3_9BACT</name>
<feature type="transmembrane region" description="Helical" evidence="9">
    <location>
        <begin position="12"/>
        <end position="34"/>
    </location>
</feature>
<evidence type="ECO:0000259" key="11">
    <source>
        <dbReference type="PROSITE" id="PS50113"/>
    </source>
</evidence>
<evidence type="ECO:0000256" key="4">
    <source>
        <dbReference type="ARBA" id="ARBA00022679"/>
    </source>
</evidence>
<accession>A0A1M5WWB3</accession>
<dbReference type="SMART" id="SM00091">
    <property type="entry name" value="PAS"/>
    <property type="match status" value="1"/>
</dbReference>
<evidence type="ECO:0000259" key="10">
    <source>
        <dbReference type="PROSITE" id="PS50109"/>
    </source>
</evidence>
<dbReference type="RefSeq" id="WP_073376558.1">
    <property type="nucleotide sequence ID" value="NZ_FQXS01000015.1"/>
</dbReference>
<dbReference type="SUPFAM" id="SSF47384">
    <property type="entry name" value="Homodimeric domain of signal transducing histidine kinase"/>
    <property type="match status" value="1"/>
</dbReference>
<dbReference type="InterPro" id="IPR036097">
    <property type="entry name" value="HisK_dim/P_sf"/>
</dbReference>
<keyword evidence="13" id="KW-1185">Reference proteome</keyword>
<evidence type="ECO:0000313" key="12">
    <source>
        <dbReference type="EMBL" id="SHH91243.1"/>
    </source>
</evidence>
<dbReference type="PANTHER" id="PTHR43065:SF10">
    <property type="entry name" value="PEROXIDE STRESS-ACTIVATED HISTIDINE KINASE MAK3"/>
    <property type="match status" value="1"/>
</dbReference>
<keyword evidence="6 12" id="KW-0418">Kinase</keyword>
<evidence type="ECO:0000313" key="13">
    <source>
        <dbReference type="Proteomes" id="UP000184139"/>
    </source>
</evidence>
<sequence>MSPSKGPKRIFYASPLLFASACVLLTVIIGVFAVNNVRREKQLMTAALSQEGQAILNLVAASTRASLRRSLMRGELDEQVWQQTIRQASENGSDHSGIDALYLVTMAGDIVVHSDQTRDGTIVADEMIAFLRQHDARQEPFRIVSGGDGREVFQVALPFAVATNNQMMPHPMGRGRQGRPLERLSAPDFQRFLDRIGHREYFWVVELGLETFHQAVRQQFIQVGVLSLVLLLVGIGGILSLMTLQGLRGSQIRLTKIREFTDLLVSSLPVGLIATGPDGRVRTCNASACSMLRLEEKQVLGKPSVSVLPERFRDLLSPGQIMTEKTRWEVTLPERAGGATSLHIVRLPLEDPDREQAGMLLLIQDLSQIRALESELARVERDAAIGKMAAGVAHEIRNPLSSIKGLAILLQGRLHQDALGRETVGLLVTEVERLNRSIGELLDYARPTQLQIAPVEIDAVVAKAVALLRSDALAAGIEVKEHYRCGGRQLAVDQDRLIQVVLNLGLNAIQAMDRGGVLTVATDREGDRLKISIIDDGPGIAPELLETVFDPYVTTKPEGTGLGLALSRKIIDDHHGRLTLDSTVGQGTSAVIDLPC</sequence>
<evidence type="ECO:0000256" key="3">
    <source>
        <dbReference type="ARBA" id="ARBA00022553"/>
    </source>
</evidence>
<comment type="catalytic activity">
    <reaction evidence="1">
        <text>ATP + protein L-histidine = ADP + protein N-phospho-L-histidine.</text>
        <dbReference type="EC" id="2.7.13.3"/>
    </reaction>
</comment>
<dbReference type="SMART" id="SM00387">
    <property type="entry name" value="HATPase_c"/>
    <property type="match status" value="1"/>
</dbReference>
<dbReference type="InterPro" id="IPR035965">
    <property type="entry name" value="PAS-like_dom_sf"/>
</dbReference>
<evidence type="ECO:0000256" key="9">
    <source>
        <dbReference type="SAM" id="Phobius"/>
    </source>
</evidence>
<dbReference type="InterPro" id="IPR000700">
    <property type="entry name" value="PAS-assoc_C"/>
</dbReference>
<dbReference type="Pfam" id="PF02518">
    <property type="entry name" value="HATPase_c"/>
    <property type="match status" value="1"/>
</dbReference>
<keyword evidence="9" id="KW-0812">Transmembrane</keyword>
<feature type="domain" description="PAC" evidence="11">
    <location>
        <begin position="326"/>
        <end position="378"/>
    </location>
</feature>
<proteinExistence type="predicted"/>
<dbReference type="InterPro" id="IPR013767">
    <property type="entry name" value="PAS_fold"/>
</dbReference>
<dbReference type="Gene3D" id="3.30.450.20">
    <property type="entry name" value="PAS domain"/>
    <property type="match status" value="1"/>
</dbReference>
<dbReference type="Gene3D" id="3.30.565.10">
    <property type="entry name" value="Histidine kinase-like ATPase, C-terminal domain"/>
    <property type="match status" value="1"/>
</dbReference>
<dbReference type="SUPFAM" id="SSF55874">
    <property type="entry name" value="ATPase domain of HSP90 chaperone/DNA topoisomerase II/histidine kinase"/>
    <property type="match status" value="1"/>
</dbReference>
<keyword evidence="9" id="KW-0472">Membrane</keyword>
<evidence type="ECO:0000256" key="8">
    <source>
        <dbReference type="ARBA" id="ARBA00023012"/>
    </source>
</evidence>
<dbReference type="PROSITE" id="PS50113">
    <property type="entry name" value="PAC"/>
    <property type="match status" value="1"/>
</dbReference>
<dbReference type="GO" id="GO:0005524">
    <property type="term" value="F:ATP binding"/>
    <property type="evidence" value="ECO:0007669"/>
    <property type="project" value="UniProtKB-KW"/>
</dbReference>
<keyword evidence="7" id="KW-0067">ATP-binding</keyword>
<dbReference type="STRING" id="1121409.SAMN02745124_02529"/>
<keyword evidence="5" id="KW-0547">Nucleotide-binding</keyword>
<dbReference type="OrthoDB" id="9773941at2"/>
<dbReference type="Pfam" id="PF00512">
    <property type="entry name" value="HisKA"/>
    <property type="match status" value="1"/>
</dbReference>
<evidence type="ECO:0000256" key="1">
    <source>
        <dbReference type="ARBA" id="ARBA00000085"/>
    </source>
</evidence>
<gene>
    <name evidence="12" type="ORF">SAMN02745124_02529</name>
</gene>
<dbReference type="InterPro" id="IPR004358">
    <property type="entry name" value="Sig_transdc_His_kin-like_C"/>
</dbReference>
<dbReference type="SMART" id="SM00388">
    <property type="entry name" value="HisKA"/>
    <property type="match status" value="1"/>
</dbReference>
<dbReference type="CDD" id="cd00130">
    <property type="entry name" value="PAS"/>
    <property type="match status" value="1"/>
</dbReference>
<dbReference type="EMBL" id="FQXS01000015">
    <property type="protein sequence ID" value="SHH91243.1"/>
    <property type="molecule type" value="Genomic_DNA"/>
</dbReference>
<dbReference type="AlphaFoldDB" id="A0A1M5WWB3"/>
<protein>
    <recommendedName>
        <fullName evidence="2">histidine kinase</fullName>
        <ecNumber evidence="2">2.7.13.3</ecNumber>
    </recommendedName>
</protein>
<dbReference type="SUPFAM" id="SSF55785">
    <property type="entry name" value="PYP-like sensor domain (PAS domain)"/>
    <property type="match status" value="1"/>
</dbReference>
<dbReference type="PRINTS" id="PR00344">
    <property type="entry name" value="BCTRLSENSOR"/>
</dbReference>
<reference evidence="12 13" key="1">
    <citation type="submission" date="2016-11" db="EMBL/GenBank/DDBJ databases">
        <authorList>
            <person name="Jaros S."/>
            <person name="Januszkiewicz K."/>
            <person name="Wedrychowicz H."/>
        </authorList>
    </citation>
    <scope>NUCLEOTIDE SEQUENCE [LARGE SCALE GENOMIC DNA]</scope>
    <source>
        <strain evidence="12 13">DSM 9705</strain>
    </source>
</reference>
<dbReference type="GO" id="GO:0000155">
    <property type="term" value="F:phosphorelay sensor kinase activity"/>
    <property type="evidence" value="ECO:0007669"/>
    <property type="project" value="InterPro"/>
</dbReference>
<dbReference type="Gene3D" id="1.10.287.130">
    <property type="match status" value="1"/>
</dbReference>
<keyword evidence="8" id="KW-0902">Two-component regulatory system</keyword>
<dbReference type="GO" id="GO:0006355">
    <property type="term" value="P:regulation of DNA-templated transcription"/>
    <property type="evidence" value="ECO:0007669"/>
    <property type="project" value="InterPro"/>
</dbReference>